<accession>A0A660SNU9</accession>
<comment type="caution">
    <text evidence="2">The sequence shown here is derived from an EMBL/GenBank/DDBJ whole genome shotgun (WGS) entry which is preliminary data.</text>
</comment>
<feature type="domain" description="DUF4412" evidence="1">
    <location>
        <begin position="98"/>
        <end position="245"/>
    </location>
</feature>
<dbReference type="AlphaFoldDB" id="A0A660SNU9"/>
<gene>
    <name evidence="2" type="ORF">DRP43_00840</name>
</gene>
<dbReference type="Proteomes" id="UP000271125">
    <property type="component" value="Unassembled WGS sequence"/>
</dbReference>
<sequence>MKVKTFIIAVVSLLVTSQIFAGIIIKEMDMEDSTMTTIYIQSNKAKVVSSNQVFMFNVDNGKIYLIFPEKKVYWIGKPEEIAESVEKFKQKSMDEYLSKMTPEQKKAYEQYMKQQDKSVDKKAEKKADVSIRKTSKKANIAGYSTYKYKILVNDKLEEELWVSPNIKFENEIDIDKMESLMSKFSKAMGEDEDSYKNNDEYKKYMIRNYPLKRIHYRENGKSVTITKSVIKKNIDNKVFKVPGDCKKIELIELMKMGM</sequence>
<evidence type="ECO:0000313" key="3">
    <source>
        <dbReference type="Proteomes" id="UP000271125"/>
    </source>
</evidence>
<evidence type="ECO:0000313" key="2">
    <source>
        <dbReference type="EMBL" id="RKX72419.1"/>
    </source>
</evidence>
<dbReference type="Pfam" id="PF14371">
    <property type="entry name" value="DUF4412"/>
    <property type="match status" value="1"/>
</dbReference>
<reference evidence="2 3" key="1">
    <citation type="submission" date="2018-06" db="EMBL/GenBank/DDBJ databases">
        <title>Extensive metabolic versatility and redundancy in microbially diverse, dynamic hydrothermal sediments.</title>
        <authorList>
            <person name="Dombrowski N."/>
            <person name="Teske A."/>
            <person name="Baker B.J."/>
        </authorList>
    </citation>
    <scope>NUCLEOTIDE SEQUENCE [LARGE SCALE GENOMIC DNA]</scope>
    <source>
        <strain evidence="2">B10_G13</strain>
    </source>
</reference>
<organism evidence="2 3">
    <name type="scientific">candidate division TA06 bacterium</name>
    <dbReference type="NCBI Taxonomy" id="2250710"/>
    <lineage>
        <taxon>Bacteria</taxon>
        <taxon>Bacteria division TA06</taxon>
    </lineage>
</organism>
<dbReference type="EMBL" id="QNBD01000022">
    <property type="protein sequence ID" value="RKX72419.1"/>
    <property type="molecule type" value="Genomic_DNA"/>
</dbReference>
<proteinExistence type="predicted"/>
<dbReference type="InterPro" id="IPR025524">
    <property type="entry name" value="DUF4412"/>
</dbReference>
<protein>
    <recommendedName>
        <fullName evidence="1">DUF4412 domain-containing protein</fullName>
    </recommendedName>
</protein>
<evidence type="ECO:0000259" key="1">
    <source>
        <dbReference type="Pfam" id="PF14371"/>
    </source>
</evidence>
<name>A0A660SNU9_UNCT6</name>